<evidence type="ECO:0008006" key="3">
    <source>
        <dbReference type="Google" id="ProtNLM"/>
    </source>
</evidence>
<dbReference type="Proteomes" id="UP000192505">
    <property type="component" value="Unassembled WGS sequence"/>
</dbReference>
<gene>
    <name evidence="1" type="ORF">BWK72_11815</name>
</gene>
<dbReference type="SUPFAM" id="SSF47598">
    <property type="entry name" value="Ribbon-helix-helix"/>
    <property type="match status" value="1"/>
</dbReference>
<sequence length="82" mass="9110">MSQLSTYPLRLPRSLRTGVEQFSKQDGISINQFVSIAVAEKLAMLQAEVYFAERSARADMNAFDRLMQRSGGEAPRAGDEIS</sequence>
<organism evidence="1 2">
    <name type="scientific">Rhodoferax ferrireducens</name>
    <dbReference type="NCBI Taxonomy" id="192843"/>
    <lineage>
        <taxon>Bacteria</taxon>
        <taxon>Pseudomonadati</taxon>
        <taxon>Pseudomonadota</taxon>
        <taxon>Betaproteobacteria</taxon>
        <taxon>Burkholderiales</taxon>
        <taxon>Comamonadaceae</taxon>
        <taxon>Rhodoferax</taxon>
    </lineage>
</organism>
<name>A0A1W9KTB9_9BURK</name>
<reference evidence="1 2" key="1">
    <citation type="submission" date="2017-01" db="EMBL/GenBank/DDBJ databases">
        <title>Novel large sulfur bacteria in the metagenomes of groundwater-fed chemosynthetic microbial mats in the Lake Huron basin.</title>
        <authorList>
            <person name="Sharrar A.M."/>
            <person name="Flood B.E."/>
            <person name="Bailey J.V."/>
            <person name="Jones D.S."/>
            <person name="Biddanda B."/>
            <person name="Ruberg S.A."/>
            <person name="Marcus D.N."/>
            <person name="Dick G.J."/>
        </authorList>
    </citation>
    <scope>NUCLEOTIDE SEQUENCE [LARGE SCALE GENOMIC DNA]</scope>
    <source>
        <strain evidence="1">A7</strain>
    </source>
</reference>
<dbReference type="AlphaFoldDB" id="A0A1W9KTB9"/>
<protein>
    <recommendedName>
        <fullName evidence="3">Toxin-antitoxin system HicB family antitoxin</fullName>
    </recommendedName>
</protein>
<accession>A0A1W9KTB9</accession>
<proteinExistence type="predicted"/>
<dbReference type="GO" id="GO:0006355">
    <property type="term" value="P:regulation of DNA-templated transcription"/>
    <property type="evidence" value="ECO:0007669"/>
    <property type="project" value="InterPro"/>
</dbReference>
<evidence type="ECO:0000313" key="2">
    <source>
        <dbReference type="Proteomes" id="UP000192505"/>
    </source>
</evidence>
<dbReference type="InterPro" id="IPR010985">
    <property type="entry name" value="Ribbon_hlx_hlx"/>
</dbReference>
<comment type="caution">
    <text evidence="1">The sequence shown here is derived from an EMBL/GenBank/DDBJ whole genome shotgun (WGS) entry which is preliminary data.</text>
</comment>
<dbReference type="EMBL" id="MTEI01000007">
    <property type="protein sequence ID" value="OQW87606.1"/>
    <property type="molecule type" value="Genomic_DNA"/>
</dbReference>
<evidence type="ECO:0000313" key="1">
    <source>
        <dbReference type="EMBL" id="OQW87606.1"/>
    </source>
</evidence>